<evidence type="ECO:0000313" key="1">
    <source>
        <dbReference type="EMBL" id="CAB4023620.1"/>
    </source>
</evidence>
<keyword evidence="2" id="KW-1185">Reference proteome</keyword>
<sequence>MNEADVSVDFSSSETIQPLVIVPRKEGQRYRAPCLQYIPSIKCFVYLTNPQLLTFANDSNFATQHSIRIHQANDDLNPAIFSLHSEKNLLVLGVPSVYFDYDHRIPAHVQFVKVPQNHHECEVIRFKPTQFVKPYLYNYRIHKMKIFPDGSRLIVAYSNDRNDSWCKIFTLPESLDDE</sequence>
<dbReference type="Proteomes" id="UP001152795">
    <property type="component" value="Unassembled WGS sequence"/>
</dbReference>
<comment type="caution">
    <text evidence="1">The sequence shown here is derived from an EMBL/GenBank/DDBJ whole genome shotgun (WGS) entry which is preliminary data.</text>
</comment>
<organism evidence="1 2">
    <name type="scientific">Paramuricea clavata</name>
    <name type="common">Red gorgonian</name>
    <name type="synonym">Violescent sea-whip</name>
    <dbReference type="NCBI Taxonomy" id="317549"/>
    <lineage>
        <taxon>Eukaryota</taxon>
        <taxon>Metazoa</taxon>
        <taxon>Cnidaria</taxon>
        <taxon>Anthozoa</taxon>
        <taxon>Octocorallia</taxon>
        <taxon>Malacalcyonacea</taxon>
        <taxon>Plexauridae</taxon>
        <taxon>Paramuricea</taxon>
    </lineage>
</organism>
<name>A0A6S7J3M9_PARCT</name>
<reference evidence="1" key="1">
    <citation type="submission" date="2020-04" db="EMBL/GenBank/DDBJ databases">
        <authorList>
            <person name="Alioto T."/>
            <person name="Alioto T."/>
            <person name="Gomez Garrido J."/>
        </authorList>
    </citation>
    <scope>NUCLEOTIDE SEQUENCE</scope>
    <source>
        <strain evidence="1">A484AB</strain>
    </source>
</reference>
<dbReference type="OrthoDB" id="10523201at2759"/>
<dbReference type="AlphaFoldDB" id="A0A6S7J3M9"/>
<evidence type="ECO:0000313" key="2">
    <source>
        <dbReference type="Proteomes" id="UP001152795"/>
    </source>
</evidence>
<gene>
    <name evidence="1" type="ORF">PACLA_8A021595</name>
</gene>
<proteinExistence type="predicted"/>
<protein>
    <submittedName>
        <fullName evidence="1">Uncharacterized protein</fullName>
    </submittedName>
</protein>
<feature type="non-terminal residue" evidence="1">
    <location>
        <position position="178"/>
    </location>
</feature>
<accession>A0A6S7J3M9</accession>
<dbReference type="EMBL" id="CACRXK020012590">
    <property type="protein sequence ID" value="CAB4023620.1"/>
    <property type="molecule type" value="Genomic_DNA"/>
</dbReference>